<name>A0A1Y1VSS9_9FUNG</name>
<dbReference type="AlphaFoldDB" id="A0A1Y1VSS9"/>
<evidence type="ECO:0000313" key="2">
    <source>
        <dbReference type="EMBL" id="ORX64350.1"/>
    </source>
</evidence>
<organism evidence="2 3">
    <name type="scientific">Anaeromyces robustus</name>
    <dbReference type="NCBI Taxonomy" id="1754192"/>
    <lineage>
        <taxon>Eukaryota</taxon>
        <taxon>Fungi</taxon>
        <taxon>Fungi incertae sedis</taxon>
        <taxon>Chytridiomycota</taxon>
        <taxon>Chytridiomycota incertae sedis</taxon>
        <taxon>Neocallimastigomycetes</taxon>
        <taxon>Neocallimastigales</taxon>
        <taxon>Neocallimastigaceae</taxon>
        <taxon>Anaeromyces</taxon>
    </lineage>
</organism>
<sequence>MKFTSKLLSLFTVTSLVFALPTEDSCTISINEYNEKCMFTEFKKENINEICAKFTSDECQNPLNNGIKVLNGCENGSFNIFVDSLKLFNISLKLICEKDEKDEMCPLASIGLSDDNTVNQLIINSYVIQKQDSQTGNLIISPTLEYEEEFLKALKDTCQSEKCKVATKEYYENLTEPYMNMLKLFNKISKDNEKNIEEISKNMKNNFDVIIKSIEKGDCIVNKEDINLDIKLNTTQLNASIHSSDAKINKLNTSLLLIIGSLILFLF</sequence>
<gene>
    <name evidence="2" type="ORF">BCR32DRAFT_330632</name>
</gene>
<evidence type="ECO:0000256" key="1">
    <source>
        <dbReference type="SAM" id="SignalP"/>
    </source>
</evidence>
<proteinExistence type="predicted"/>
<dbReference type="Proteomes" id="UP000193944">
    <property type="component" value="Unassembled WGS sequence"/>
</dbReference>
<accession>A0A1Y1VSS9</accession>
<evidence type="ECO:0000313" key="3">
    <source>
        <dbReference type="Proteomes" id="UP000193944"/>
    </source>
</evidence>
<reference evidence="2 3" key="1">
    <citation type="submission" date="2016-08" db="EMBL/GenBank/DDBJ databases">
        <title>A Parts List for Fungal Cellulosomes Revealed by Comparative Genomics.</title>
        <authorList>
            <consortium name="DOE Joint Genome Institute"/>
            <person name="Haitjema C.H."/>
            <person name="Gilmore S.P."/>
            <person name="Henske J.K."/>
            <person name="Solomon K.V."/>
            <person name="De Groot R."/>
            <person name="Kuo A."/>
            <person name="Mondo S.J."/>
            <person name="Salamov A.A."/>
            <person name="Labutti K."/>
            <person name="Zhao Z."/>
            <person name="Chiniquy J."/>
            <person name="Barry K."/>
            <person name="Brewer H.M."/>
            <person name="Purvine S.O."/>
            <person name="Wright A.T."/>
            <person name="Boxma B."/>
            <person name="Van Alen T."/>
            <person name="Hackstein J.H."/>
            <person name="Baker S.E."/>
            <person name="Grigoriev I.V."/>
            <person name="O'Malley M.A."/>
        </authorList>
    </citation>
    <scope>NUCLEOTIDE SEQUENCE [LARGE SCALE GENOMIC DNA]</scope>
    <source>
        <strain evidence="2 3">S4</strain>
    </source>
</reference>
<comment type="caution">
    <text evidence="2">The sequence shown here is derived from an EMBL/GenBank/DDBJ whole genome shotgun (WGS) entry which is preliminary data.</text>
</comment>
<feature type="chain" id="PRO_5012101379" evidence="1">
    <location>
        <begin position="20"/>
        <end position="267"/>
    </location>
</feature>
<keyword evidence="1" id="KW-0732">Signal</keyword>
<keyword evidence="3" id="KW-1185">Reference proteome</keyword>
<dbReference type="OrthoDB" id="10663813at2759"/>
<dbReference type="EMBL" id="MCFG01000532">
    <property type="protein sequence ID" value="ORX64350.1"/>
    <property type="molecule type" value="Genomic_DNA"/>
</dbReference>
<feature type="signal peptide" evidence="1">
    <location>
        <begin position="1"/>
        <end position="19"/>
    </location>
</feature>
<reference evidence="2 3" key="2">
    <citation type="submission" date="2016-08" db="EMBL/GenBank/DDBJ databases">
        <title>Pervasive Adenine N6-methylation of Active Genes in Fungi.</title>
        <authorList>
            <consortium name="DOE Joint Genome Institute"/>
            <person name="Mondo S.J."/>
            <person name="Dannebaum R.O."/>
            <person name="Kuo R.C."/>
            <person name="Labutti K."/>
            <person name="Haridas S."/>
            <person name="Kuo A."/>
            <person name="Salamov A."/>
            <person name="Ahrendt S.R."/>
            <person name="Lipzen A."/>
            <person name="Sullivan W."/>
            <person name="Andreopoulos W.B."/>
            <person name="Clum A."/>
            <person name="Lindquist E."/>
            <person name="Daum C."/>
            <person name="Ramamoorthy G.K."/>
            <person name="Gryganskyi A."/>
            <person name="Culley D."/>
            <person name="Magnuson J.K."/>
            <person name="James T.Y."/>
            <person name="O'Malley M.A."/>
            <person name="Stajich J.E."/>
            <person name="Spatafora J.W."/>
            <person name="Visel A."/>
            <person name="Grigoriev I.V."/>
        </authorList>
    </citation>
    <scope>NUCLEOTIDE SEQUENCE [LARGE SCALE GENOMIC DNA]</scope>
    <source>
        <strain evidence="2 3">S4</strain>
    </source>
</reference>
<protein>
    <submittedName>
        <fullName evidence="2">Uncharacterized protein</fullName>
    </submittedName>
</protein>